<accession>A0A8S5L9K5</accession>
<name>A0A8S5L9K5_9CAUD</name>
<protein>
    <submittedName>
        <fullName evidence="1">Uncharacterized protein</fullName>
    </submittedName>
</protein>
<proteinExistence type="predicted"/>
<dbReference type="EMBL" id="BK014662">
    <property type="protein sequence ID" value="DAD66575.1"/>
    <property type="molecule type" value="Genomic_DNA"/>
</dbReference>
<reference evidence="1" key="1">
    <citation type="journal article" date="2021" name="Proc. Natl. Acad. Sci. U.S.A.">
        <title>A Catalog of Tens of Thousands of Viruses from Human Metagenomes Reveals Hidden Associations with Chronic Diseases.</title>
        <authorList>
            <person name="Tisza M.J."/>
            <person name="Buck C.B."/>
        </authorList>
    </citation>
    <scope>NUCLEOTIDE SEQUENCE</scope>
    <source>
        <strain evidence="1">CtPuP5</strain>
    </source>
</reference>
<organism evidence="1">
    <name type="scientific">Myoviridae sp. ctPuP5</name>
    <dbReference type="NCBI Taxonomy" id="2823543"/>
    <lineage>
        <taxon>Viruses</taxon>
        <taxon>Duplodnaviria</taxon>
        <taxon>Heunggongvirae</taxon>
        <taxon>Uroviricota</taxon>
        <taxon>Caudoviricetes</taxon>
    </lineage>
</organism>
<sequence>MILYTNLNKIRENKVIIIPESKLALLSEALSDEVFHYTSLNTGLKIANTDTIFLQSALGGSADNTQRKELFYLSLTRQRNANFGYSYKFRTAGVRIEFDGRKLSQRFRGKAIDYWGSSMGKMSYYNGNRNDDFDSKAHHTSNESEDRMFSNEPALYDAHKYIKRIDVIFNPEDKEQYQLVYHMLMSKLNRWIFVYDNENDFNKQSDNTLNKQINDDYENFDKYYGTKPNDKEDRKSYASVISKILKFMFAGEVTQKDTGREAANLLKQYGLEKYLNGQLINNINSGYYGGMKGIIDEVSNEISGLSRRPNEESQRVVKLLTDYFKKHGLRTYRDALKYKTELGAVSDYDSDQLTDNEKQIQFLTYKGTGFNEILIPNPKKTSFWDIIPDRERFIDNLYGAAEDKHGSKDNESFYKYLQHLAKNNISVSQMLDIVNKLGIDDEDKKQIFNWGTFQYENLKFFQAAGYRLPQFVNSDNFYRGKDSIDNKNQIRKYYLN</sequence>
<evidence type="ECO:0000313" key="1">
    <source>
        <dbReference type="EMBL" id="DAD66575.1"/>
    </source>
</evidence>